<evidence type="ECO:0008006" key="15">
    <source>
        <dbReference type="Google" id="ProtNLM"/>
    </source>
</evidence>
<keyword evidence="7" id="KW-0067">ATP-binding</keyword>
<dbReference type="AlphaFoldDB" id="A0A0G4NCK4"/>
<feature type="region of interest" description="Disordered" evidence="12">
    <location>
        <begin position="113"/>
        <end position="133"/>
    </location>
</feature>
<protein>
    <recommendedName>
        <fullName evidence="15">RecF/RecN/SMC N-terminal domain-containing protein</fullName>
    </recommendedName>
</protein>
<dbReference type="PANTHER" id="PTHR19306:SF6">
    <property type="entry name" value="STRUCTURAL MAINTENANCE OF CHROMOSOMES PROTEIN 6"/>
    <property type="match status" value="1"/>
</dbReference>
<evidence type="ECO:0000313" key="13">
    <source>
        <dbReference type="EMBL" id="CRK44168.1"/>
    </source>
</evidence>
<evidence type="ECO:0000256" key="8">
    <source>
        <dbReference type="ARBA" id="ARBA00023054"/>
    </source>
</evidence>
<keyword evidence="11" id="KW-0539">Nucleus</keyword>
<organism evidence="13 14">
    <name type="scientific">Verticillium longisporum</name>
    <name type="common">Verticillium dahliae var. longisporum</name>
    <dbReference type="NCBI Taxonomy" id="100787"/>
    <lineage>
        <taxon>Eukaryota</taxon>
        <taxon>Fungi</taxon>
        <taxon>Dikarya</taxon>
        <taxon>Ascomycota</taxon>
        <taxon>Pezizomycotina</taxon>
        <taxon>Sordariomycetes</taxon>
        <taxon>Hypocreomycetidae</taxon>
        <taxon>Glomerellales</taxon>
        <taxon>Plectosphaerellaceae</taxon>
        <taxon>Verticillium</taxon>
    </lineage>
</organism>
<evidence type="ECO:0000256" key="5">
    <source>
        <dbReference type="ARBA" id="ARBA00022741"/>
    </source>
</evidence>
<keyword evidence="8" id="KW-0175">Coiled coil</keyword>
<feature type="non-terminal residue" evidence="13">
    <location>
        <position position="176"/>
    </location>
</feature>
<evidence type="ECO:0000256" key="7">
    <source>
        <dbReference type="ARBA" id="ARBA00022840"/>
    </source>
</evidence>
<comment type="subcellular location">
    <subcellularLocation>
        <location evidence="2">Chromosome</location>
    </subcellularLocation>
    <subcellularLocation>
        <location evidence="1">Nucleus</location>
    </subcellularLocation>
</comment>
<feature type="non-terminal residue" evidence="13">
    <location>
        <position position="1"/>
    </location>
</feature>
<keyword evidence="9" id="KW-0233">DNA recombination</keyword>
<keyword evidence="6" id="KW-0227">DNA damage</keyword>
<sequence>EGENYASLEKKYNAICKQLKQRAERIGATDEQINDRLREAKAAFLAASQEFESQQSFQQDAKRSLADRLVRWRHFQQHISAHSRINFRYLLSERGFRGNILFDHKQRKLQLSVEPDETRKNAGGRSTKTLSGGEKSFSSICMLLAIWEAMGSPLRCLDEFDVFMDNVNRTISTKML</sequence>
<dbReference type="GO" id="GO:0003684">
    <property type="term" value="F:damaged DNA binding"/>
    <property type="evidence" value="ECO:0007669"/>
    <property type="project" value="TreeGrafter"/>
</dbReference>
<evidence type="ECO:0000256" key="6">
    <source>
        <dbReference type="ARBA" id="ARBA00022763"/>
    </source>
</evidence>
<comment type="similarity">
    <text evidence="3">Belongs to the SMC family. SMC6 subfamily.</text>
</comment>
<evidence type="ECO:0000256" key="2">
    <source>
        <dbReference type="ARBA" id="ARBA00004286"/>
    </source>
</evidence>
<evidence type="ECO:0000256" key="10">
    <source>
        <dbReference type="ARBA" id="ARBA00023204"/>
    </source>
</evidence>
<dbReference type="SUPFAM" id="SSF52540">
    <property type="entry name" value="P-loop containing nucleoside triphosphate hydrolases"/>
    <property type="match status" value="1"/>
</dbReference>
<evidence type="ECO:0000256" key="1">
    <source>
        <dbReference type="ARBA" id="ARBA00004123"/>
    </source>
</evidence>
<keyword evidence="10" id="KW-0234">DNA repair</keyword>
<evidence type="ECO:0000256" key="4">
    <source>
        <dbReference type="ARBA" id="ARBA00022454"/>
    </source>
</evidence>
<evidence type="ECO:0000256" key="9">
    <source>
        <dbReference type="ARBA" id="ARBA00023172"/>
    </source>
</evidence>
<dbReference type="Gene3D" id="3.40.50.300">
    <property type="entry name" value="P-loop containing nucleotide triphosphate hydrolases"/>
    <property type="match status" value="1"/>
</dbReference>
<accession>A0A0G4NCK4</accession>
<dbReference type="EMBL" id="CVQI01033915">
    <property type="protein sequence ID" value="CRK44168.1"/>
    <property type="molecule type" value="Genomic_DNA"/>
</dbReference>
<evidence type="ECO:0000256" key="11">
    <source>
        <dbReference type="ARBA" id="ARBA00023242"/>
    </source>
</evidence>
<keyword evidence="5" id="KW-0547">Nucleotide-binding</keyword>
<evidence type="ECO:0000256" key="3">
    <source>
        <dbReference type="ARBA" id="ARBA00006793"/>
    </source>
</evidence>
<proteinExistence type="inferred from homology"/>
<dbReference type="GO" id="GO:0000724">
    <property type="term" value="P:double-strand break repair via homologous recombination"/>
    <property type="evidence" value="ECO:0007669"/>
    <property type="project" value="TreeGrafter"/>
</dbReference>
<dbReference type="GO" id="GO:0005524">
    <property type="term" value="F:ATP binding"/>
    <property type="evidence" value="ECO:0007669"/>
    <property type="project" value="UniProtKB-KW"/>
</dbReference>
<dbReference type="GO" id="GO:0003697">
    <property type="term" value="F:single-stranded DNA binding"/>
    <property type="evidence" value="ECO:0007669"/>
    <property type="project" value="TreeGrafter"/>
</dbReference>
<dbReference type="PANTHER" id="PTHR19306">
    <property type="entry name" value="STRUCTURAL MAINTENANCE OF CHROMOSOMES 5,6 SMC5, SMC6"/>
    <property type="match status" value="1"/>
</dbReference>
<name>A0A0G4NCK4_VERLO</name>
<dbReference type="GO" id="GO:0005634">
    <property type="term" value="C:nucleus"/>
    <property type="evidence" value="ECO:0007669"/>
    <property type="project" value="UniProtKB-SubCell"/>
</dbReference>
<reference evidence="14" key="1">
    <citation type="submission" date="2015-05" db="EMBL/GenBank/DDBJ databases">
        <authorList>
            <person name="Fogelqvist Johan"/>
        </authorList>
    </citation>
    <scope>NUCLEOTIDE SEQUENCE [LARGE SCALE GENOMIC DNA]</scope>
</reference>
<dbReference type="GO" id="GO:0030915">
    <property type="term" value="C:Smc5-Smc6 complex"/>
    <property type="evidence" value="ECO:0007669"/>
    <property type="project" value="TreeGrafter"/>
</dbReference>
<dbReference type="GO" id="GO:0035861">
    <property type="term" value="C:site of double-strand break"/>
    <property type="evidence" value="ECO:0007669"/>
    <property type="project" value="TreeGrafter"/>
</dbReference>
<keyword evidence="4" id="KW-0158">Chromosome</keyword>
<evidence type="ECO:0000256" key="12">
    <source>
        <dbReference type="SAM" id="MobiDB-lite"/>
    </source>
</evidence>
<dbReference type="Proteomes" id="UP000045706">
    <property type="component" value="Unassembled WGS sequence"/>
</dbReference>
<evidence type="ECO:0000313" key="14">
    <source>
        <dbReference type="Proteomes" id="UP000045706"/>
    </source>
</evidence>
<dbReference type="InterPro" id="IPR027417">
    <property type="entry name" value="P-loop_NTPase"/>
</dbReference>
<gene>
    <name evidence="13" type="ORF">BN1723_019412</name>
</gene>